<dbReference type="OrthoDB" id="482456at2"/>
<evidence type="ECO:0000313" key="3">
    <source>
        <dbReference type="EMBL" id="PIB73120.1"/>
    </source>
</evidence>
<dbReference type="InterPro" id="IPR002762">
    <property type="entry name" value="CbiX-like"/>
</dbReference>
<dbReference type="GO" id="GO:0016829">
    <property type="term" value="F:lyase activity"/>
    <property type="evidence" value="ECO:0007669"/>
    <property type="project" value="UniProtKB-KW"/>
</dbReference>
<dbReference type="EMBL" id="PDCN02000041">
    <property type="protein sequence ID" value="PIB73120.1"/>
    <property type="molecule type" value="Genomic_DNA"/>
</dbReference>
<dbReference type="STRING" id="85968.GCA_900073015_00898"/>
<comment type="caution">
    <text evidence="3">The sequence shown here is derived from an EMBL/GenBank/DDBJ whole genome shotgun (WGS) entry which is preliminary data.</text>
</comment>
<dbReference type="GO" id="GO:0046872">
    <property type="term" value="F:metal ion binding"/>
    <property type="evidence" value="ECO:0007669"/>
    <property type="project" value="UniProtKB-KW"/>
</dbReference>
<dbReference type="RefSeq" id="WP_090586689.1">
    <property type="nucleotide sequence ID" value="NZ_CP104302.1"/>
</dbReference>
<dbReference type="CDD" id="cd03414">
    <property type="entry name" value="CbiX_SirB_C"/>
    <property type="match status" value="1"/>
</dbReference>
<evidence type="ECO:0000313" key="4">
    <source>
        <dbReference type="Proteomes" id="UP000230551"/>
    </source>
</evidence>
<name>A0A2G5P4S8_9MYCO</name>
<dbReference type="PANTHER" id="PTHR33542">
    <property type="entry name" value="SIROHYDROCHLORIN FERROCHELATASE, CHLOROPLASTIC"/>
    <property type="match status" value="1"/>
</dbReference>
<dbReference type="InterPro" id="IPR050963">
    <property type="entry name" value="Sirohydro_Cobaltochel/CbiX"/>
</dbReference>
<dbReference type="CDD" id="cd03416">
    <property type="entry name" value="CbiX_SirB_N"/>
    <property type="match status" value="1"/>
</dbReference>
<sequence>MRIARLVTLVLTAHGSADPRSATVTRAIAGRIRRIRPDLDVRVAFCEQSFPALPDVLGSLRGPAVVTPLLLADAYHSRVDIPALIAASGVEARQAPVLGNDPALLAVFRQRLTEVGVSRHDDGLGVIVAAVGSSDPSANAATAEVARRVASGTRWAASTVGLATRPHPSLAEAEEKLRAAGAQRIVVAPWFLAPGVITDRVAEFARARGFAMAQPLGAHNLVAATVLDRYELALTSVSGTWSVAAPPVAVAQRPGA</sequence>
<gene>
    <name evidence="3" type="ORF">CQY22_018160</name>
</gene>
<dbReference type="Pfam" id="PF01903">
    <property type="entry name" value="CbiX"/>
    <property type="match status" value="2"/>
</dbReference>
<keyword evidence="1" id="KW-0479">Metal-binding</keyword>
<evidence type="ECO:0000256" key="2">
    <source>
        <dbReference type="ARBA" id="ARBA00023239"/>
    </source>
</evidence>
<evidence type="ECO:0000256" key="1">
    <source>
        <dbReference type="ARBA" id="ARBA00022723"/>
    </source>
</evidence>
<accession>A0A2G5P4S8</accession>
<reference evidence="3 4" key="1">
    <citation type="journal article" date="2017" name="Infect. Genet. Evol.">
        <title>The new phylogeny of the genus Mycobacterium: The old and the news.</title>
        <authorList>
            <person name="Tortoli E."/>
            <person name="Fedrizzi T."/>
            <person name="Meehan C.J."/>
            <person name="Trovato A."/>
            <person name="Grottola A."/>
            <person name="Giacobazzi E."/>
            <person name="Serpini G.F."/>
            <person name="Tagliazucchi S."/>
            <person name="Fabio A."/>
            <person name="Bettua C."/>
            <person name="Bertorelli R."/>
            <person name="Frascaro F."/>
            <person name="De Sanctis V."/>
            <person name="Pecorari M."/>
            <person name="Jousson O."/>
            <person name="Segata N."/>
            <person name="Cirillo D.M."/>
        </authorList>
    </citation>
    <scope>NUCLEOTIDE SEQUENCE [LARGE SCALE GENOMIC DNA]</scope>
    <source>
        <strain evidence="3 4">CIP1034565</strain>
    </source>
</reference>
<protein>
    <submittedName>
        <fullName evidence="3">Sirohydrochlorin chelatase</fullName>
    </submittedName>
</protein>
<dbReference type="Gene3D" id="3.40.50.1400">
    <property type="match status" value="2"/>
</dbReference>
<dbReference type="AlphaFoldDB" id="A0A2G5P4S8"/>
<proteinExistence type="predicted"/>
<dbReference type="PANTHER" id="PTHR33542:SF5">
    <property type="entry name" value="FERROCHELATASE CHE1"/>
    <property type="match status" value="1"/>
</dbReference>
<keyword evidence="4" id="KW-1185">Reference proteome</keyword>
<dbReference type="SUPFAM" id="SSF53800">
    <property type="entry name" value="Chelatase"/>
    <property type="match status" value="1"/>
</dbReference>
<organism evidence="3 4">
    <name type="scientific">Mycolicibacterium brumae</name>
    <dbReference type="NCBI Taxonomy" id="85968"/>
    <lineage>
        <taxon>Bacteria</taxon>
        <taxon>Bacillati</taxon>
        <taxon>Actinomycetota</taxon>
        <taxon>Actinomycetes</taxon>
        <taxon>Mycobacteriales</taxon>
        <taxon>Mycobacteriaceae</taxon>
        <taxon>Mycolicibacterium</taxon>
    </lineage>
</organism>
<keyword evidence="2" id="KW-0456">Lyase</keyword>
<dbReference type="Proteomes" id="UP000230551">
    <property type="component" value="Unassembled WGS sequence"/>
</dbReference>